<dbReference type="InterPro" id="IPR002509">
    <property type="entry name" value="NODB_dom"/>
</dbReference>
<keyword evidence="12" id="KW-0146">Chitin degradation</keyword>
<dbReference type="EC" id="3.5.1.41" evidence="20"/>
<comment type="cofactor">
    <cofactor evidence="1">
        <name>Co(2+)</name>
        <dbReference type="ChEBI" id="CHEBI:48828"/>
    </cofactor>
</comment>
<dbReference type="InterPro" id="IPR011330">
    <property type="entry name" value="Glyco_hydro/deAcase_b/a-brl"/>
</dbReference>
<dbReference type="AlphaFoldDB" id="A0A1Y2IXM2"/>
<evidence type="ECO:0000313" key="27">
    <source>
        <dbReference type="Proteomes" id="UP000193067"/>
    </source>
</evidence>
<dbReference type="GO" id="GO:0005886">
    <property type="term" value="C:plasma membrane"/>
    <property type="evidence" value="ECO:0007669"/>
    <property type="project" value="UniProtKB-SubCell"/>
</dbReference>
<dbReference type="SUPFAM" id="SSF88713">
    <property type="entry name" value="Glycoside hydrolase/deacetylase"/>
    <property type="match status" value="1"/>
</dbReference>
<evidence type="ECO:0000256" key="1">
    <source>
        <dbReference type="ARBA" id="ARBA00001941"/>
    </source>
</evidence>
<evidence type="ECO:0000256" key="21">
    <source>
        <dbReference type="ARBA" id="ARBA00048494"/>
    </source>
</evidence>
<keyword evidence="14" id="KW-0325">Glycoprotein</keyword>
<feature type="chain" id="PRO_5012688897" description="chitin deacetylase" evidence="24">
    <location>
        <begin position="18"/>
        <end position="500"/>
    </location>
</feature>
<name>A0A1Y2IXM2_TRAC3</name>
<evidence type="ECO:0000256" key="4">
    <source>
        <dbReference type="ARBA" id="ARBA00010973"/>
    </source>
</evidence>
<keyword evidence="15" id="KW-0119">Carbohydrate metabolism</keyword>
<dbReference type="PANTHER" id="PTHR10587:SF133">
    <property type="entry name" value="CHITIN DEACETYLASE 1-RELATED"/>
    <property type="match status" value="1"/>
</dbReference>
<dbReference type="Proteomes" id="UP000193067">
    <property type="component" value="Unassembled WGS sequence"/>
</dbReference>
<evidence type="ECO:0000256" key="13">
    <source>
        <dbReference type="ARBA" id="ARBA00023136"/>
    </source>
</evidence>
<keyword evidence="13 23" id="KW-0472">Membrane</keyword>
<feature type="region of interest" description="Disordered" evidence="22">
    <location>
        <begin position="424"/>
        <end position="469"/>
    </location>
</feature>
<keyword evidence="17" id="KW-0449">Lipoprotein</keyword>
<dbReference type="GO" id="GO:0098552">
    <property type="term" value="C:side of membrane"/>
    <property type="evidence" value="ECO:0007669"/>
    <property type="project" value="UniProtKB-KW"/>
</dbReference>
<evidence type="ECO:0000256" key="19">
    <source>
        <dbReference type="ARBA" id="ARBA00023326"/>
    </source>
</evidence>
<comment type="catalytic activity">
    <reaction evidence="21">
        <text>[(1-&gt;4)-N-acetyl-beta-D-glucosaminyl](n) + n H2O = chitosan + n acetate</text>
        <dbReference type="Rhea" id="RHEA:10464"/>
        <dbReference type="Rhea" id="RHEA-COMP:9593"/>
        <dbReference type="Rhea" id="RHEA-COMP:9597"/>
        <dbReference type="ChEBI" id="CHEBI:15377"/>
        <dbReference type="ChEBI" id="CHEBI:17029"/>
        <dbReference type="ChEBI" id="CHEBI:30089"/>
        <dbReference type="ChEBI" id="CHEBI:57704"/>
        <dbReference type="EC" id="3.5.1.41"/>
    </reaction>
    <physiologicalReaction direction="left-to-right" evidence="21">
        <dbReference type="Rhea" id="RHEA:10465"/>
    </physiologicalReaction>
</comment>
<sequence>MKLAALSAIALPVLVSAHGIRDVHHARQASAAASSPAASAATSSAPAASASGAATAATGAATPAASGPGSLTFTLSSTNPSAVPLTEIASGMSSAPTVPASTTFAAGSTPTFLPNAPPLPNALSLNPANYPPLDKTPPIDSPEVQQWIKEVNASGIQIPDFSPTVAGGCPTNPDAVNDQSRCWWTCGGCAAADDIEQCPDKMTWGLTYDDGPALYTGELLSYLDQANLKATFFVVGSRALSYPALLQEEYMAQHQIAVHTWSHPPMTTLSNEQIIAELGWTKKIIKDVLGVTPTFWRPPYGDVDNRVRAIAKAMGLQTSIWTRISAEATFDTGDFDIAGGLTTSTQVLNNWENIIGNATTIDHGFIVLEHDLFQQTVDIATGYILPDALAHQPPFKIEPIISCLNKPLQDAYIETNDNASNPIGMSSAASAGVPSASDGAHTTSSQTGASATGSASSAEASGNSSGASANGNNSAMGIAAPSSMGAIALALVSGVVALFM</sequence>
<dbReference type="GO" id="GO:0004099">
    <property type="term" value="F:chitin deacetylase activity"/>
    <property type="evidence" value="ECO:0007669"/>
    <property type="project" value="UniProtKB-EC"/>
</dbReference>
<evidence type="ECO:0000256" key="12">
    <source>
        <dbReference type="ARBA" id="ARBA00023024"/>
    </source>
</evidence>
<evidence type="ECO:0000256" key="3">
    <source>
        <dbReference type="ARBA" id="ARBA00004609"/>
    </source>
</evidence>
<dbReference type="OrthoDB" id="407355at2759"/>
<evidence type="ECO:0000259" key="25">
    <source>
        <dbReference type="PROSITE" id="PS51677"/>
    </source>
</evidence>
<evidence type="ECO:0000256" key="2">
    <source>
        <dbReference type="ARBA" id="ARBA00004191"/>
    </source>
</evidence>
<keyword evidence="11" id="KW-0378">Hydrolase</keyword>
<evidence type="ECO:0000256" key="11">
    <source>
        <dbReference type="ARBA" id="ARBA00022801"/>
    </source>
</evidence>
<dbReference type="GO" id="GO:0009272">
    <property type="term" value="P:fungal-type cell wall biogenesis"/>
    <property type="evidence" value="ECO:0007669"/>
    <property type="project" value="UniProtKB-ARBA"/>
</dbReference>
<keyword evidence="23" id="KW-1133">Transmembrane helix</keyword>
<evidence type="ECO:0000256" key="20">
    <source>
        <dbReference type="ARBA" id="ARBA00024056"/>
    </source>
</evidence>
<dbReference type="FunFam" id="3.20.20.370:FF:000004">
    <property type="entry name" value="Related to Chitin deacetylase"/>
    <property type="match status" value="1"/>
</dbReference>
<evidence type="ECO:0000256" key="17">
    <source>
        <dbReference type="ARBA" id="ARBA00023288"/>
    </source>
</evidence>
<evidence type="ECO:0000256" key="23">
    <source>
        <dbReference type="SAM" id="Phobius"/>
    </source>
</evidence>
<evidence type="ECO:0000256" key="18">
    <source>
        <dbReference type="ARBA" id="ARBA00023316"/>
    </source>
</evidence>
<dbReference type="Pfam" id="PF01522">
    <property type="entry name" value="Polysacc_deac_1"/>
    <property type="match status" value="1"/>
</dbReference>
<keyword evidence="23" id="KW-0812">Transmembrane</keyword>
<comment type="subcellular location">
    <subcellularLocation>
        <location evidence="3">Cell membrane</location>
        <topology evidence="3">Lipid-anchor</topology>
        <topology evidence="3">GPI-anchor</topology>
    </subcellularLocation>
    <subcellularLocation>
        <location evidence="2">Secreted</location>
        <location evidence="2">Cell wall</location>
    </subcellularLocation>
</comment>
<organism evidence="26 27">
    <name type="scientific">Trametes coccinea (strain BRFM310)</name>
    <name type="common">Pycnoporus coccineus</name>
    <dbReference type="NCBI Taxonomy" id="1353009"/>
    <lineage>
        <taxon>Eukaryota</taxon>
        <taxon>Fungi</taxon>
        <taxon>Dikarya</taxon>
        <taxon>Basidiomycota</taxon>
        <taxon>Agaricomycotina</taxon>
        <taxon>Agaricomycetes</taxon>
        <taxon>Polyporales</taxon>
        <taxon>Polyporaceae</taxon>
        <taxon>Trametes</taxon>
    </lineage>
</organism>
<accession>A0A1Y2IXM2</accession>
<evidence type="ECO:0000256" key="5">
    <source>
        <dbReference type="ARBA" id="ARBA00022475"/>
    </source>
</evidence>
<keyword evidence="10 24" id="KW-0732">Signal</keyword>
<evidence type="ECO:0000256" key="6">
    <source>
        <dbReference type="ARBA" id="ARBA00022512"/>
    </source>
</evidence>
<dbReference type="GO" id="GO:0006032">
    <property type="term" value="P:chitin catabolic process"/>
    <property type="evidence" value="ECO:0007669"/>
    <property type="project" value="UniProtKB-KW"/>
</dbReference>
<protein>
    <recommendedName>
        <fullName evidence="20">chitin deacetylase</fullName>
        <ecNumber evidence="20">3.5.1.41</ecNumber>
    </recommendedName>
</protein>
<evidence type="ECO:0000256" key="15">
    <source>
        <dbReference type="ARBA" id="ARBA00023277"/>
    </source>
</evidence>
<evidence type="ECO:0000256" key="16">
    <source>
        <dbReference type="ARBA" id="ARBA00023285"/>
    </source>
</evidence>
<feature type="signal peptide" evidence="24">
    <location>
        <begin position="1"/>
        <end position="17"/>
    </location>
</feature>
<evidence type="ECO:0000256" key="7">
    <source>
        <dbReference type="ARBA" id="ARBA00022525"/>
    </source>
</evidence>
<keyword evidence="9" id="KW-0479">Metal-binding</keyword>
<proteinExistence type="inferred from homology"/>
<keyword evidence="6" id="KW-0134">Cell wall</keyword>
<evidence type="ECO:0000256" key="14">
    <source>
        <dbReference type="ARBA" id="ARBA00023180"/>
    </source>
</evidence>
<keyword evidence="8" id="KW-0336">GPI-anchor</keyword>
<feature type="domain" description="NodB homology" evidence="25">
    <location>
        <begin position="202"/>
        <end position="396"/>
    </location>
</feature>
<dbReference type="EMBL" id="KZ084091">
    <property type="protein sequence ID" value="OSD05919.1"/>
    <property type="molecule type" value="Genomic_DNA"/>
</dbReference>
<evidence type="ECO:0000256" key="22">
    <source>
        <dbReference type="SAM" id="MobiDB-lite"/>
    </source>
</evidence>
<keyword evidence="27" id="KW-1185">Reference proteome</keyword>
<evidence type="ECO:0000256" key="10">
    <source>
        <dbReference type="ARBA" id="ARBA00022729"/>
    </source>
</evidence>
<dbReference type="Gene3D" id="3.20.20.370">
    <property type="entry name" value="Glycoside hydrolase/deacetylase"/>
    <property type="match status" value="1"/>
</dbReference>
<evidence type="ECO:0000256" key="9">
    <source>
        <dbReference type="ARBA" id="ARBA00022723"/>
    </source>
</evidence>
<dbReference type="STRING" id="1353009.A0A1Y2IXM2"/>
<evidence type="ECO:0000256" key="24">
    <source>
        <dbReference type="SAM" id="SignalP"/>
    </source>
</evidence>
<evidence type="ECO:0000313" key="26">
    <source>
        <dbReference type="EMBL" id="OSD05919.1"/>
    </source>
</evidence>
<gene>
    <name evidence="26" type="ORF">PYCCODRAFT_1361091</name>
</gene>
<feature type="transmembrane region" description="Helical" evidence="23">
    <location>
        <begin position="478"/>
        <end position="499"/>
    </location>
</feature>
<dbReference type="GO" id="GO:0071555">
    <property type="term" value="P:cell wall organization"/>
    <property type="evidence" value="ECO:0007669"/>
    <property type="project" value="UniProtKB-KW"/>
</dbReference>
<keyword evidence="18" id="KW-0961">Cell wall biogenesis/degradation</keyword>
<dbReference type="PANTHER" id="PTHR10587">
    <property type="entry name" value="GLYCOSYL TRANSFERASE-RELATED"/>
    <property type="match status" value="1"/>
</dbReference>
<keyword evidence="16" id="KW-0170">Cobalt</keyword>
<dbReference type="InterPro" id="IPR050248">
    <property type="entry name" value="Polysacc_deacetylase_ArnD"/>
</dbReference>
<keyword evidence="19" id="KW-0624">Polysaccharide degradation</keyword>
<evidence type="ECO:0000256" key="8">
    <source>
        <dbReference type="ARBA" id="ARBA00022622"/>
    </source>
</evidence>
<dbReference type="GO" id="GO:0046872">
    <property type="term" value="F:metal ion binding"/>
    <property type="evidence" value="ECO:0007669"/>
    <property type="project" value="UniProtKB-KW"/>
</dbReference>
<dbReference type="PROSITE" id="PS51677">
    <property type="entry name" value="NODB"/>
    <property type="match status" value="1"/>
</dbReference>
<keyword evidence="7" id="KW-0964">Secreted</keyword>
<dbReference type="GO" id="GO:0000272">
    <property type="term" value="P:polysaccharide catabolic process"/>
    <property type="evidence" value="ECO:0007669"/>
    <property type="project" value="UniProtKB-KW"/>
</dbReference>
<reference evidence="26 27" key="1">
    <citation type="journal article" date="2015" name="Biotechnol. Biofuels">
        <title>Enhanced degradation of softwood versus hardwood by the white-rot fungus Pycnoporus coccineus.</title>
        <authorList>
            <person name="Couturier M."/>
            <person name="Navarro D."/>
            <person name="Chevret D."/>
            <person name="Henrissat B."/>
            <person name="Piumi F."/>
            <person name="Ruiz-Duenas F.J."/>
            <person name="Martinez A.T."/>
            <person name="Grigoriev I.V."/>
            <person name="Riley R."/>
            <person name="Lipzen A."/>
            <person name="Berrin J.G."/>
            <person name="Master E.R."/>
            <person name="Rosso M.N."/>
        </authorList>
    </citation>
    <scope>NUCLEOTIDE SEQUENCE [LARGE SCALE GENOMIC DNA]</scope>
    <source>
        <strain evidence="26 27">BRFM310</strain>
    </source>
</reference>
<comment type="similarity">
    <text evidence="4">Belongs to the polysaccharide deacetylase family.</text>
</comment>
<keyword evidence="5" id="KW-1003">Cell membrane</keyword>